<evidence type="ECO:0000313" key="2">
    <source>
        <dbReference type="EMBL" id="CAI6362642.1"/>
    </source>
</evidence>
<keyword evidence="3" id="KW-1185">Reference proteome</keyword>
<reference evidence="2 3" key="1">
    <citation type="submission" date="2023-01" db="EMBL/GenBank/DDBJ databases">
        <authorList>
            <person name="Whitehead M."/>
        </authorList>
    </citation>
    <scope>NUCLEOTIDE SEQUENCE [LARGE SCALE GENOMIC DNA]</scope>
</reference>
<evidence type="ECO:0000313" key="3">
    <source>
        <dbReference type="Proteomes" id="UP001160148"/>
    </source>
</evidence>
<organism evidence="2 3">
    <name type="scientific">Macrosiphum euphorbiae</name>
    <name type="common">potato aphid</name>
    <dbReference type="NCBI Taxonomy" id="13131"/>
    <lineage>
        <taxon>Eukaryota</taxon>
        <taxon>Metazoa</taxon>
        <taxon>Ecdysozoa</taxon>
        <taxon>Arthropoda</taxon>
        <taxon>Hexapoda</taxon>
        <taxon>Insecta</taxon>
        <taxon>Pterygota</taxon>
        <taxon>Neoptera</taxon>
        <taxon>Paraneoptera</taxon>
        <taxon>Hemiptera</taxon>
        <taxon>Sternorrhyncha</taxon>
        <taxon>Aphidomorpha</taxon>
        <taxon>Aphidoidea</taxon>
        <taxon>Aphididae</taxon>
        <taxon>Macrosiphini</taxon>
        <taxon>Macrosiphum</taxon>
    </lineage>
</organism>
<dbReference type="Proteomes" id="UP001160148">
    <property type="component" value="Unassembled WGS sequence"/>
</dbReference>
<accession>A0AAV0X4A6</accession>
<evidence type="ECO:0000256" key="1">
    <source>
        <dbReference type="SAM" id="MobiDB-lite"/>
    </source>
</evidence>
<gene>
    <name evidence="2" type="ORF">MEUPH1_LOCUS17696</name>
</gene>
<feature type="region of interest" description="Disordered" evidence="1">
    <location>
        <begin position="1"/>
        <end position="24"/>
    </location>
</feature>
<dbReference type="EMBL" id="CARXXK010000003">
    <property type="protein sequence ID" value="CAI6362642.1"/>
    <property type="molecule type" value="Genomic_DNA"/>
</dbReference>
<name>A0AAV0X4A6_9HEMI</name>
<protein>
    <submittedName>
        <fullName evidence="2">Uncharacterized protein</fullName>
    </submittedName>
</protein>
<comment type="caution">
    <text evidence="2">The sequence shown here is derived from an EMBL/GenBank/DDBJ whole genome shotgun (WGS) entry which is preliminary data.</text>
</comment>
<dbReference type="AlphaFoldDB" id="A0AAV0X4A6"/>
<proteinExistence type="predicted"/>
<sequence length="79" mass="8780">MLSVMNDLPDVQHQPPVSPAHSTGTITRRFSKGFQSCLKGARDDFDDLDVDRGKTSGMAVVFLYTCTSVDRHPLILLWS</sequence>